<gene>
    <name evidence="4" type="ORF">F9U64_16055</name>
</gene>
<reference evidence="4 5" key="1">
    <citation type="submission" date="2019-10" db="EMBL/GenBank/DDBJ databases">
        <title>Gracilibacillus sp. nov. isolated from rice seeds.</title>
        <authorList>
            <person name="He S."/>
        </authorList>
    </citation>
    <scope>NUCLEOTIDE SEQUENCE [LARGE SCALE GENOMIC DNA]</scope>
    <source>
        <strain evidence="4 5">TD8</strain>
    </source>
</reference>
<protein>
    <recommendedName>
        <fullName evidence="6">Competence protein ComGF</fullName>
    </recommendedName>
</protein>
<sequence>MRKQHLIGKDVQDGKMLNRRLKQSAFILTKNKEAGFTLISLLVSIIITMTILAFSMQILHVILTQNSSHSFQTLQFFHFVEDELLGSQQFFRDDNKLAIINENNEKVTYSRYGNLVRRQVNGRGHEIMLRNIAEYTLEDTANNQILLRVETEGGQLFEKKFSTE</sequence>
<dbReference type="GO" id="GO:0009986">
    <property type="term" value="C:cell surface"/>
    <property type="evidence" value="ECO:0007669"/>
    <property type="project" value="UniProtKB-SubCell"/>
</dbReference>
<comment type="subcellular location">
    <subcellularLocation>
        <location evidence="1">Cell surface</location>
    </subcellularLocation>
</comment>
<evidence type="ECO:0000256" key="2">
    <source>
        <dbReference type="ARBA" id="ARBA00023287"/>
    </source>
</evidence>
<proteinExistence type="predicted"/>
<accession>A0A7C8KNP5</accession>
<dbReference type="GO" id="GO:0030420">
    <property type="term" value="P:establishment of competence for transformation"/>
    <property type="evidence" value="ECO:0007669"/>
    <property type="project" value="UniProtKB-KW"/>
</dbReference>
<keyword evidence="5" id="KW-1185">Reference proteome</keyword>
<feature type="transmembrane region" description="Helical" evidence="3">
    <location>
        <begin position="38"/>
        <end position="63"/>
    </location>
</feature>
<evidence type="ECO:0000313" key="5">
    <source>
        <dbReference type="Proteomes" id="UP000480246"/>
    </source>
</evidence>
<keyword evidence="3" id="KW-1133">Transmembrane helix</keyword>
<dbReference type="OrthoDB" id="2361316at2"/>
<evidence type="ECO:0000256" key="3">
    <source>
        <dbReference type="SAM" id="Phobius"/>
    </source>
</evidence>
<organism evidence="4 5">
    <name type="scientific">Gracilibacillus oryzae</name>
    <dbReference type="NCBI Taxonomy" id="1672701"/>
    <lineage>
        <taxon>Bacteria</taxon>
        <taxon>Bacillati</taxon>
        <taxon>Bacillota</taxon>
        <taxon>Bacilli</taxon>
        <taxon>Bacillales</taxon>
        <taxon>Bacillaceae</taxon>
        <taxon>Gracilibacillus</taxon>
    </lineage>
</organism>
<name>A0A7C8KNP5_9BACI</name>
<dbReference type="Proteomes" id="UP000480246">
    <property type="component" value="Unassembled WGS sequence"/>
</dbReference>
<dbReference type="InterPro" id="IPR012902">
    <property type="entry name" value="N_methyl_site"/>
</dbReference>
<dbReference type="Pfam" id="PF15980">
    <property type="entry name" value="ComGF"/>
    <property type="match status" value="1"/>
</dbReference>
<comment type="caution">
    <text evidence="4">The sequence shown here is derived from an EMBL/GenBank/DDBJ whole genome shotgun (WGS) entry which is preliminary data.</text>
</comment>
<dbReference type="InterPro" id="IPR016977">
    <property type="entry name" value="ComGF"/>
</dbReference>
<keyword evidence="2" id="KW-0178">Competence</keyword>
<evidence type="ECO:0008006" key="6">
    <source>
        <dbReference type="Google" id="ProtNLM"/>
    </source>
</evidence>
<evidence type="ECO:0000313" key="4">
    <source>
        <dbReference type="EMBL" id="KAB8128446.1"/>
    </source>
</evidence>
<evidence type="ECO:0000256" key="1">
    <source>
        <dbReference type="ARBA" id="ARBA00004241"/>
    </source>
</evidence>
<keyword evidence="3" id="KW-0812">Transmembrane</keyword>
<dbReference type="EMBL" id="WEID01000082">
    <property type="protein sequence ID" value="KAB8128446.1"/>
    <property type="molecule type" value="Genomic_DNA"/>
</dbReference>
<dbReference type="AlphaFoldDB" id="A0A7C8KNP5"/>
<dbReference type="Pfam" id="PF07963">
    <property type="entry name" value="N_methyl"/>
    <property type="match status" value="1"/>
</dbReference>
<keyword evidence="3" id="KW-0472">Membrane</keyword>